<protein>
    <submittedName>
        <fullName evidence="1">Uncharacterized protein</fullName>
    </submittedName>
</protein>
<reference evidence="1" key="1">
    <citation type="journal article" date="2021" name="Proc. Natl. Acad. Sci. U.S.A.">
        <title>A Catalog of Tens of Thousands of Viruses from Human Metagenomes Reveals Hidden Associations with Chronic Diseases.</title>
        <authorList>
            <person name="Tisza M.J."/>
            <person name="Buck C.B."/>
        </authorList>
    </citation>
    <scope>NUCLEOTIDE SEQUENCE</scope>
    <source>
        <strain evidence="1">Ctd9R8</strain>
    </source>
</reference>
<name>A0A8S5PUQ9_9CAUD</name>
<sequence length="52" mass="6316">MTRLDFSWSKDERYWHFENGKVVIHDDAPKEVKESYERYLKQAEAARKRGTL</sequence>
<accession>A0A8S5PUQ9</accession>
<proteinExistence type="predicted"/>
<organism evidence="1">
    <name type="scientific">Siphoviridae sp. ctd9R8</name>
    <dbReference type="NCBI Taxonomy" id="2825576"/>
    <lineage>
        <taxon>Viruses</taxon>
        <taxon>Duplodnaviria</taxon>
        <taxon>Heunggongvirae</taxon>
        <taxon>Uroviricota</taxon>
        <taxon>Caudoviricetes</taxon>
    </lineage>
</organism>
<evidence type="ECO:0000313" key="1">
    <source>
        <dbReference type="EMBL" id="DAE10602.1"/>
    </source>
</evidence>
<dbReference type="EMBL" id="BK015515">
    <property type="protein sequence ID" value="DAE10602.1"/>
    <property type="molecule type" value="Genomic_DNA"/>
</dbReference>